<organism evidence="1 2">
    <name type="scientific">Micavibrio aeruginosavorus</name>
    <dbReference type="NCBI Taxonomy" id="349221"/>
    <lineage>
        <taxon>Bacteria</taxon>
        <taxon>Pseudomonadati</taxon>
        <taxon>Bdellovibrionota</taxon>
        <taxon>Bdellovibrionia</taxon>
        <taxon>Bdellovibrionales</taxon>
        <taxon>Pseudobdellovibrionaceae</taxon>
        <taxon>Micavibrio</taxon>
    </lineage>
</organism>
<accession>A0A2W5FLZ3</accession>
<sequence>MKLLNKFKFISFKVIIITIFLILSFDVQADSNVPNTGGTFDKSEQYKGQRNISCGEEKVEIPEFFPISRENLFIRYSKANCSSENFEMVMGIGKNCAGEQICFTHSFSKQKLADRYINSALDEIFSQGLKARKLNEEKTGYLMPVKVYAYPGPLRIIWIDRNYIYMIGQKGGDESTLIKSANSLINKN</sequence>
<name>A0A2W5FLZ3_9BACT</name>
<protein>
    <submittedName>
        <fullName evidence="1">Uncharacterized protein</fullName>
    </submittedName>
</protein>
<reference evidence="1 2" key="1">
    <citation type="submission" date="2017-08" db="EMBL/GenBank/DDBJ databases">
        <title>Infants hospitalized years apart are colonized by the same room-sourced microbial strains.</title>
        <authorList>
            <person name="Brooks B."/>
            <person name="Olm M.R."/>
            <person name="Firek B.A."/>
            <person name="Baker R."/>
            <person name="Thomas B.C."/>
            <person name="Morowitz M.J."/>
            <person name="Banfield J.F."/>
        </authorList>
    </citation>
    <scope>NUCLEOTIDE SEQUENCE [LARGE SCALE GENOMIC DNA]</scope>
    <source>
        <strain evidence="1">S2_006_000_R2_64</strain>
    </source>
</reference>
<evidence type="ECO:0000313" key="2">
    <source>
        <dbReference type="Proteomes" id="UP000249739"/>
    </source>
</evidence>
<evidence type="ECO:0000313" key="1">
    <source>
        <dbReference type="EMBL" id="PZP54840.1"/>
    </source>
</evidence>
<dbReference type="Proteomes" id="UP000249739">
    <property type="component" value="Unassembled WGS sequence"/>
</dbReference>
<gene>
    <name evidence="1" type="ORF">DI586_08705</name>
</gene>
<comment type="caution">
    <text evidence="1">The sequence shown here is derived from an EMBL/GenBank/DDBJ whole genome shotgun (WGS) entry which is preliminary data.</text>
</comment>
<dbReference type="EMBL" id="QFOT01000106">
    <property type="protein sequence ID" value="PZP54840.1"/>
    <property type="molecule type" value="Genomic_DNA"/>
</dbReference>
<dbReference type="AlphaFoldDB" id="A0A2W5FLZ3"/>
<proteinExistence type="predicted"/>